<name>A0ABR4J1Z4_9EURO</name>
<proteinExistence type="predicted"/>
<accession>A0ABR4J1Z4</accession>
<comment type="caution">
    <text evidence="2">The sequence shown here is derived from an EMBL/GenBank/DDBJ whole genome shotgun (WGS) entry which is preliminary data.</text>
</comment>
<sequence>MRTRSIPVVLPAHGEGRCAPDCPSRTIIERGKGEPAFNVLPPPIPISRDCLVPWGGFRVCELCGRVVSEKHRRKNNSDPIRRLMVGRSARVMVSNAASSNISGQRPMRRRLRLNRAKACQTSRELVCGLNANHLYSRVNCCCSCRVPADQLQRHQSTRAESTSNGYFPGSCGE</sequence>
<feature type="region of interest" description="Disordered" evidence="1">
    <location>
        <begin position="153"/>
        <end position="173"/>
    </location>
</feature>
<dbReference type="Proteomes" id="UP001610446">
    <property type="component" value="Unassembled WGS sequence"/>
</dbReference>
<protein>
    <submittedName>
        <fullName evidence="2">Uncharacterized protein</fullName>
    </submittedName>
</protein>
<reference evidence="2 3" key="1">
    <citation type="submission" date="2024-07" db="EMBL/GenBank/DDBJ databases">
        <title>Section-level genome sequencing and comparative genomics of Aspergillus sections Usti and Cavernicolus.</title>
        <authorList>
            <consortium name="Lawrence Berkeley National Laboratory"/>
            <person name="Nybo J.L."/>
            <person name="Vesth T.C."/>
            <person name="Theobald S."/>
            <person name="Frisvad J.C."/>
            <person name="Larsen T.O."/>
            <person name="Kjaerboelling I."/>
            <person name="Rothschild-Mancinelli K."/>
            <person name="Lyhne E.K."/>
            <person name="Kogle M.E."/>
            <person name="Barry K."/>
            <person name="Clum A."/>
            <person name="Na H."/>
            <person name="Ledsgaard L."/>
            <person name="Lin J."/>
            <person name="Lipzen A."/>
            <person name="Kuo A."/>
            <person name="Riley R."/>
            <person name="Mondo S."/>
            <person name="Labutti K."/>
            <person name="Haridas S."/>
            <person name="Pangalinan J."/>
            <person name="Salamov A.A."/>
            <person name="Simmons B.A."/>
            <person name="Magnuson J.K."/>
            <person name="Chen J."/>
            <person name="Drula E."/>
            <person name="Henrissat B."/>
            <person name="Wiebenga A."/>
            <person name="Lubbers R.J."/>
            <person name="Gomes A.C."/>
            <person name="Makela M.R."/>
            <person name="Stajich J."/>
            <person name="Grigoriev I.V."/>
            <person name="Mortensen U.H."/>
            <person name="De Vries R.P."/>
            <person name="Baker S.E."/>
            <person name="Andersen M.R."/>
        </authorList>
    </citation>
    <scope>NUCLEOTIDE SEQUENCE [LARGE SCALE GENOMIC DNA]</scope>
    <source>
        <strain evidence="2 3">CBS 123904</strain>
    </source>
</reference>
<dbReference type="EMBL" id="JBFXLU010000240">
    <property type="protein sequence ID" value="KAL2833564.1"/>
    <property type="molecule type" value="Genomic_DNA"/>
</dbReference>
<organism evidence="2 3">
    <name type="scientific">Aspergillus pseudoustus</name>
    <dbReference type="NCBI Taxonomy" id="1810923"/>
    <lineage>
        <taxon>Eukaryota</taxon>
        <taxon>Fungi</taxon>
        <taxon>Dikarya</taxon>
        <taxon>Ascomycota</taxon>
        <taxon>Pezizomycotina</taxon>
        <taxon>Eurotiomycetes</taxon>
        <taxon>Eurotiomycetidae</taxon>
        <taxon>Eurotiales</taxon>
        <taxon>Aspergillaceae</taxon>
        <taxon>Aspergillus</taxon>
        <taxon>Aspergillus subgen. Nidulantes</taxon>
    </lineage>
</organism>
<evidence type="ECO:0000313" key="3">
    <source>
        <dbReference type="Proteomes" id="UP001610446"/>
    </source>
</evidence>
<evidence type="ECO:0000313" key="2">
    <source>
        <dbReference type="EMBL" id="KAL2833564.1"/>
    </source>
</evidence>
<evidence type="ECO:0000256" key="1">
    <source>
        <dbReference type="SAM" id="MobiDB-lite"/>
    </source>
</evidence>
<keyword evidence="3" id="KW-1185">Reference proteome</keyword>
<gene>
    <name evidence="2" type="ORF">BJY01DRAFT_92960</name>
</gene>